<dbReference type="Proteomes" id="UP000011083">
    <property type="component" value="Unassembled WGS sequence"/>
</dbReference>
<keyword evidence="2" id="KW-1185">Reference proteome</keyword>
<accession>L8H6R0</accession>
<sequence>MKMMFQGVSKAISGLRAELVASQKGKEKVSFEETADVEAAGVKVLEMMSSMPGDNSFLSKTAVSPSPASPSVWQLKRRRLHRQQRWWPRCQHTHRPGRPT</sequence>
<organism evidence="1 2">
    <name type="scientific">Acanthamoeba castellanii (strain ATCC 30010 / Neff)</name>
    <dbReference type="NCBI Taxonomy" id="1257118"/>
    <lineage>
        <taxon>Eukaryota</taxon>
        <taxon>Amoebozoa</taxon>
        <taxon>Discosea</taxon>
        <taxon>Longamoebia</taxon>
        <taxon>Centramoebida</taxon>
        <taxon>Acanthamoebidae</taxon>
        <taxon>Acanthamoeba</taxon>
    </lineage>
</organism>
<dbReference type="AlphaFoldDB" id="L8H6R0"/>
<evidence type="ECO:0000313" key="2">
    <source>
        <dbReference type="Proteomes" id="UP000011083"/>
    </source>
</evidence>
<dbReference type="RefSeq" id="XP_004344937.1">
    <property type="nucleotide sequence ID" value="XM_004344887.1"/>
</dbReference>
<dbReference type="GeneID" id="14922074"/>
<dbReference type="EMBL" id="KB007908">
    <property type="protein sequence ID" value="ELR21194.1"/>
    <property type="molecule type" value="Genomic_DNA"/>
</dbReference>
<evidence type="ECO:0000313" key="1">
    <source>
        <dbReference type="EMBL" id="ELR21194.1"/>
    </source>
</evidence>
<proteinExistence type="predicted"/>
<dbReference type="VEuPathDB" id="AmoebaDB:ACA1_285530"/>
<gene>
    <name evidence="1" type="ORF">ACA1_285530</name>
</gene>
<reference evidence="1 2" key="1">
    <citation type="journal article" date="2013" name="Genome Biol.">
        <title>Genome of Acanthamoeba castellanii highlights extensive lateral gene transfer and early evolution of tyrosine kinase signaling.</title>
        <authorList>
            <person name="Clarke M."/>
            <person name="Lohan A.J."/>
            <person name="Liu B."/>
            <person name="Lagkouvardos I."/>
            <person name="Roy S."/>
            <person name="Zafar N."/>
            <person name="Bertelli C."/>
            <person name="Schilde C."/>
            <person name="Kianianmomeni A."/>
            <person name="Burglin T.R."/>
            <person name="Frech C."/>
            <person name="Turcotte B."/>
            <person name="Kopec K.O."/>
            <person name="Synnott J.M."/>
            <person name="Choo C."/>
            <person name="Paponov I."/>
            <person name="Finkler A."/>
            <person name="Soon Heng Tan C."/>
            <person name="Hutchins A.P."/>
            <person name="Weinmeier T."/>
            <person name="Rattei T."/>
            <person name="Chu J.S."/>
            <person name="Gimenez G."/>
            <person name="Irimia M."/>
            <person name="Rigden D.J."/>
            <person name="Fitzpatrick D.A."/>
            <person name="Lorenzo-Morales J."/>
            <person name="Bateman A."/>
            <person name="Chiu C.H."/>
            <person name="Tang P."/>
            <person name="Hegemann P."/>
            <person name="Fromm H."/>
            <person name="Raoult D."/>
            <person name="Greub G."/>
            <person name="Miranda-Saavedra D."/>
            <person name="Chen N."/>
            <person name="Nash P."/>
            <person name="Ginger M.L."/>
            <person name="Horn M."/>
            <person name="Schaap P."/>
            <person name="Caler L."/>
            <person name="Loftus B."/>
        </authorList>
    </citation>
    <scope>NUCLEOTIDE SEQUENCE [LARGE SCALE GENOMIC DNA]</scope>
    <source>
        <strain evidence="1 2">Neff</strain>
    </source>
</reference>
<dbReference type="KEGG" id="acan:ACA1_285530"/>
<name>L8H6R0_ACACF</name>
<protein>
    <submittedName>
        <fullName evidence="1">Uncharacterized protein</fullName>
    </submittedName>
</protein>